<evidence type="ECO:0000313" key="11">
    <source>
        <dbReference type="Proteomes" id="UP000266188"/>
    </source>
</evidence>
<evidence type="ECO:0000256" key="5">
    <source>
        <dbReference type="ARBA" id="ARBA00022840"/>
    </source>
</evidence>
<proteinExistence type="inferred from homology"/>
<protein>
    <recommendedName>
        <fullName evidence="9">AAA+ ATPase domain-containing protein</fullName>
    </recommendedName>
</protein>
<dbReference type="PANTHER" id="PTHR12172">
    <property type="entry name" value="CELL CYCLE CHECKPOINT PROTEIN RAD17"/>
    <property type="match status" value="1"/>
</dbReference>
<comment type="subcellular location">
    <subcellularLocation>
        <location evidence="1">Nucleus</location>
    </subcellularLocation>
</comment>
<dbReference type="PANTHER" id="PTHR12172:SF0">
    <property type="entry name" value="CELL CYCLE CHECKPOINT PROTEIN RAD17"/>
    <property type="match status" value="1"/>
</dbReference>
<sequence>MDSRPTKRQRRLVVSSSDSEPESDAGGDNTPLSLSTDPTSATGIGKSAALYSNPQITSSSKPLSLRSSRPTSPPQVPRRTLPNRRAPSSSVSPEKRKYGKPPSSDTTATNSLHNFFQPATEEQRWSSQKFETKRSMEPVQEKVDDSDDLIEDDYDSYDELFTKHFTEKKVTVRNDSKPPQKRRNPLSRTSSMNSDSSRKLSTPKAFLLPSSSNYGARGRPSHAEEVNQEDRRPWAQRFPPSNLDELAVHKKKVADVRSWLENVFTGRDRRRLLVLRGPAGCGKTTTISLLSKALGFDILEWKNPAASDFTERGYTSVGAQFEEFLGRSHEFGGLDLDNTVGAAEANEGFGQSQRRILLIEEFPTIMSRNSSSLVAFRSAFQQYLAASSQPLSAAEQISSPIVIIVSETLLDSASSVLDNLTVHRLLGPDLYNHAGTTIIDFNSIAPTFMNKALKLVLEKESRQSKRSKVPGPAVLQRIYEIGDIRSAISSLEFLCLKGDDTRAWGGNLTTKAKKNPRDNAVLTSMEKESLKMITQREASLGIFHAVGKIVYNKRDDPSLATEVVQLPPPPDHLSHHSRPKVSQVSVNDLLDETGTDIQTFICALHENYAPSCQGSSFTDCVNGCIDALSDSDILCAERKGPQGSRAGARINAANFNSGVDRLQQHEISYQVAARGLLFSLPHPVKRSLRTANGRSHSGEAYKMLFPRSIRLWHETEEIDGLINLWSARLLSPSFRQSSQSRPYSNVKTLRGKLNSFESDNTSHTINGDSNDMGAMPVTMLSREDMLLYQLPYMTKVVHNGVESKGLERMTGFDGIVPRTDIDNPDEPDDFLLDSRLEVPDFPLSVKSRRPRHYGNGNGKPFSAQLPSLTEDTEEKLILSDDDIEDD</sequence>
<dbReference type="SUPFAM" id="SSF52540">
    <property type="entry name" value="P-loop containing nucleoside triphosphate hydrolases"/>
    <property type="match status" value="1"/>
</dbReference>
<dbReference type="InterPro" id="IPR003593">
    <property type="entry name" value="AAA+_ATPase"/>
</dbReference>
<dbReference type="Gene3D" id="3.40.50.300">
    <property type="entry name" value="P-loop containing nucleotide triphosphate hydrolases"/>
    <property type="match status" value="1"/>
</dbReference>
<evidence type="ECO:0000259" key="9">
    <source>
        <dbReference type="SMART" id="SM00382"/>
    </source>
</evidence>
<evidence type="ECO:0000256" key="7">
    <source>
        <dbReference type="ARBA" id="ARBA00023306"/>
    </source>
</evidence>
<keyword evidence="5" id="KW-0067">ATP-binding</keyword>
<dbReference type="InterPro" id="IPR027417">
    <property type="entry name" value="P-loop_NTPase"/>
</dbReference>
<accession>A0A3A2ZUY4</accession>
<dbReference type="EMBL" id="MVGC01000020">
    <property type="protein sequence ID" value="RJE26530.1"/>
    <property type="molecule type" value="Genomic_DNA"/>
</dbReference>
<feature type="region of interest" description="Disordered" evidence="8">
    <location>
        <begin position="1"/>
        <end position="150"/>
    </location>
</feature>
<dbReference type="GO" id="GO:0003682">
    <property type="term" value="F:chromatin binding"/>
    <property type="evidence" value="ECO:0007669"/>
    <property type="project" value="TreeGrafter"/>
</dbReference>
<dbReference type="AlphaFoldDB" id="A0A3A2ZUY4"/>
<dbReference type="GO" id="GO:0005634">
    <property type="term" value="C:nucleus"/>
    <property type="evidence" value="ECO:0007669"/>
    <property type="project" value="UniProtKB-SubCell"/>
</dbReference>
<dbReference type="GO" id="GO:0033314">
    <property type="term" value="P:mitotic DNA replication checkpoint signaling"/>
    <property type="evidence" value="ECO:0007669"/>
    <property type="project" value="TreeGrafter"/>
</dbReference>
<dbReference type="Pfam" id="PF03215">
    <property type="entry name" value="Rad17"/>
    <property type="match status" value="1"/>
</dbReference>
<reference evidence="11" key="1">
    <citation type="submission" date="2017-02" db="EMBL/GenBank/DDBJ databases">
        <authorList>
            <person name="Tafer H."/>
            <person name="Lopandic K."/>
        </authorList>
    </citation>
    <scope>NUCLEOTIDE SEQUENCE [LARGE SCALE GENOMIC DNA]</scope>
    <source>
        <strain evidence="11">CBS 366.77</strain>
    </source>
</reference>
<keyword evidence="6" id="KW-0539">Nucleus</keyword>
<evidence type="ECO:0000256" key="2">
    <source>
        <dbReference type="ARBA" id="ARBA00006168"/>
    </source>
</evidence>
<evidence type="ECO:0000256" key="8">
    <source>
        <dbReference type="SAM" id="MobiDB-lite"/>
    </source>
</evidence>
<feature type="region of interest" description="Disordered" evidence="8">
    <location>
        <begin position="171"/>
        <end position="238"/>
    </location>
</feature>
<feature type="compositionally biased region" description="Polar residues" evidence="8">
    <location>
        <begin position="103"/>
        <end position="114"/>
    </location>
</feature>
<feature type="compositionally biased region" description="Basic and acidic residues" evidence="8">
    <location>
        <begin position="130"/>
        <end position="143"/>
    </location>
</feature>
<evidence type="ECO:0000313" key="10">
    <source>
        <dbReference type="EMBL" id="RJE26530.1"/>
    </source>
</evidence>
<dbReference type="Pfam" id="PF25812">
    <property type="entry name" value="RAD24_helical"/>
    <property type="match status" value="1"/>
</dbReference>
<keyword evidence="3" id="KW-0547">Nucleotide-binding</keyword>
<feature type="domain" description="AAA+ ATPase" evidence="9">
    <location>
        <begin position="269"/>
        <end position="427"/>
    </location>
</feature>
<keyword evidence="11" id="KW-1185">Reference proteome</keyword>
<evidence type="ECO:0000256" key="6">
    <source>
        <dbReference type="ARBA" id="ARBA00023242"/>
    </source>
</evidence>
<dbReference type="GO" id="GO:0006281">
    <property type="term" value="P:DNA repair"/>
    <property type="evidence" value="ECO:0007669"/>
    <property type="project" value="InterPro"/>
</dbReference>
<dbReference type="STRING" id="2070753.A0A3A2ZUY4"/>
<dbReference type="Proteomes" id="UP000266188">
    <property type="component" value="Unassembled WGS sequence"/>
</dbReference>
<dbReference type="InterPro" id="IPR057927">
    <property type="entry name" value="RAD24-like_helical"/>
</dbReference>
<feature type="compositionally biased region" description="Basic and acidic residues" evidence="8">
    <location>
        <begin position="221"/>
        <end position="233"/>
    </location>
</feature>
<gene>
    <name evidence="10" type="ORF">PHISCL_01143</name>
</gene>
<evidence type="ECO:0000256" key="1">
    <source>
        <dbReference type="ARBA" id="ARBA00004123"/>
    </source>
</evidence>
<name>A0A3A2ZUY4_9EURO</name>
<feature type="compositionally biased region" description="Low complexity" evidence="8">
    <location>
        <begin position="57"/>
        <end position="70"/>
    </location>
</feature>
<evidence type="ECO:0000256" key="4">
    <source>
        <dbReference type="ARBA" id="ARBA00022763"/>
    </source>
</evidence>
<feature type="region of interest" description="Disordered" evidence="8">
    <location>
        <begin position="843"/>
        <end position="886"/>
    </location>
</feature>
<dbReference type="OrthoDB" id="10265971at2759"/>
<dbReference type="SMART" id="SM00382">
    <property type="entry name" value="AAA"/>
    <property type="match status" value="1"/>
</dbReference>
<keyword evidence="7" id="KW-0131">Cell cycle</keyword>
<dbReference type="GO" id="GO:0005524">
    <property type="term" value="F:ATP binding"/>
    <property type="evidence" value="ECO:0007669"/>
    <property type="project" value="UniProtKB-KW"/>
</dbReference>
<comment type="similarity">
    <text evidence="2">Belongs to the rad17/RAD24 family.</text>
</comment>
<comment type="caution">
    <text evidence="10">The sequence shown here is derived from an EMBL/GenBank/DDBJ whole genome shotgun (WGS) entry which is preliminary data.</text>
</comment>
<dbReference type="GO" id="GO:0000077">
    <property type="term" value="P:DNA damage checkpoint signaling"/>
    <property type="evidence" value="ECO:0007669"/>
    <property type="project" value="TreeGrafter"/>
</dbReference>
<dbReference type="GO" id="GO:0003689">
    <property type="term" value="F:DNA clamp loader activity"/>
    <property type="evidence" value="ECO:0007669"/>
    <property type="project" value="TreeGrafter"/>
</dbReference>
<evidence type="ECO:0000256" key="3">
    <source>
        <dbReference type="ARBA" id="ARBA00022741"/>
    </source>
</evidence>
<organism evidence="10 11">
    <name type="scientific">Aspergillus sclerotialis</name>
    <dbReference type="NCBI Taxonomy" id="2070753"/>
    <lineage>
        <taxon>Eukaryota</taxon>
        <taxon>Fungi</taxon>
        <taxon>Dikarya</taxon>
        <taxon>Ascomycota</taxon>
        <taxon>Pezizomycotina</taxon>
        <taxon>Eurotiomycetes</taxon>
        <taxon>Eurotiomycetidae</taxon>
        <taxon>Eurotiales</taxon>
        <taxon>Aspergillaceae</taxon>
        <taxon>Aspergillus</taxon>
        <taxon>Aspergillus subgen. Polypaecilum</taxon>
    </lineage>
</organism>
<feature type="compositionally biased region" description="Basic residues" evidence="8">
    <location>
        <begin position="1"/>
        <end position="11"/>
    </location>
</feature>
<feature type="compositionally biased region" description="Polar residues" evidence="8">
    <location>
        <begin position="30"/>
        <end position="42"/>
    </location>
</feature>
<dbReference type="InterPro" id="IPR004582">
    <property type="entry name" value="Checkpoint_prot_Rad17_Rad24"/>
</dbReference>
<keyword evidence="4" id="KW-0227">DNA damage</keyword>